<feature type="transmembrane region" description="Helical" evidence="1">
    <location>
        <begin position="27"/>
        <end position="50"/>
    </location>
</feature>
<sequence>MTARPDLDTPEGRAEYRRELRAVAAPWRLGGLALIVLGALVVLSVSGGALPQQATLVGYGMLALGWAAMVVAIFLRTRHHKRRLAEGL</sequence>
<protein>
    <submittedName>
        <fullName evidence="2">Uncharacterized protein</fullName>
    </submittedName>
</protein>
<keyword evidence="1" id="KW-0472">Membrane</keyword>
<dbReference type="Proteomes" id="UP001169063">
    <property type="component" value="Unassembled WGS sequence"/>
</dbReference>
<dbReference type="EMBL" id="JAUKTR010000001">
    <property type="protein sequence ID" value="MDO1558740.1"/>
    <property type="molecule type" value="Genomic_DNA"/>
</dbReference>
<keyword evidence="1" id="KW-0812">Transmembrane</keyword>
<evidence type="ECO:0000313" key="2">
    <source>
        <dbReference type="EMBL" id="MDO1558740.1"/>
    </source>
</evidence>
<reference evidence="2" key="1">
    <citation type="submission" date="2023-07" db="EMBL/GenBank/DDBJ databases">
        <title>Brevundimonas soil sp. nov., isolated from the soil of chemical plant.</title>
        <authorList>
            <person name="Wu N."/>
        </authorList>
    </citation>
    <scope>NUCLEOTIDE SEQUENCE</scope>
    <source>
        <strain evidence="2">XZ-24</strain>
    </source>
</reference>
<keyword evidence="1" id="KW-1133">Transmembrane helix</keyword>
<dbReference type="RefSeq" id="WP_302109136.1">
    <property type="nucleotide sequence ID" value="NZ_JAUKTR010000001.1"/>
</dbReference>
<comment type="caution">
    <text evidence="2">The sequence shown here is derived from an EMBL/GenBank/DDBJ whole genome shotgun (WGS) entry which is preliminary data.</text>
</comment>
<accession>A0ABT8SKW3</accession>
<gene>
    <name evidence="2" type="ORF">Q0812_04785</name>
</gene>
<keyword evidence="3" id="KW-1185">Reference proteome</keyword>
<proteinExistence type="predicted"/>
<evidence type="ECO:0000256" key="1">
    <source>
        <dbReference type="SAM" id="Phobius"/>
    </source>
</evidence>
<evidence type="ECO:0000313" key="3">
    <source>
        <dbReference type="Proteomes" id="UP001169063"/>
    </source>
</evidence>
<name>A0ABT8SKW3_9CAUL</name>
<feature type="transmembrane region" description="Helical" evidence="1">
    <location>
        <begin position="56"/>
        <end position="75"/>
    </location>
</feature>
<organism evidence="2 3">
    <name type="scientific">Peiella sedimenti</name>
    <dbReference type="NCBI Taxonomy" id="3061083"/>
    <lineage>
        <taxon>Bacteria</taxon>
        <taxon>Pseudomonadati</taxon>
        <taxon>Pseudomonadota</taxon>
        <taxon>Alphaproteobacteria</taxon>
        <taxon>Caulobacterales</taxon>
        <taxon>Caulobacteraceae</taxon>
        <taxon>Peiella</taxon>
    </lineage>
</organism>